<dbReference type="InterPro" id="IPR000375">
    <property type="entry name" value="Dynamin_stalk"/>
</dbReference>
<name>A0A384JST7_BOTFB</name>
<dbReference type="KEGG" id="bfu:BCIN_09g04590"/>
<dbReference type="GO" id="GO:0000266">
    <property type="term" value="P:mitochondrial fission"/>
    <property type="evidence" value="ECO:0007669"/>
    <property type="project" value="TreeGrafter"/>
</dbReference>
<dbReference type="GO" id="GO:0005739">
    <property type="term" value="C:mitochondrion"/>
    <property type="evidence" value="ECO:0007669"/>
    <property type="project" value="TreeGrafter"/>
</dbReference>
<sequence length="763" mass="86173">MGIYISVSRGLRFSIEICISAPWIGNDAMDLETDQDASTAIVPEHLGNEDTMIKLGFIDELKKLFAINELLNLPQLVVIGDQSSGKSSVLQAITRLSFPVDDGLCTRFPTEVSLQRASENALEIVITKPVRTLDALNPPPGHKKWVEKQSMRIEEFNGKWRGKVAQMEDFCDVITEAKRVIMGDSVEPGQSSKKGNVAHNKKNMLSDATLKIVKKGPGEINITIIDIPGLVSSTHPAHKMARSLVDQYIANPRSIVLAVAHPANVETQDMFQIIKDIDNWKNRVIGVITKCDKIEPEGDDWVFKAIKNDETDLDFDRCLRYGWFALRNLSPSERKSSASKDIQTIRDQKEEQLFTQKVWTDLKRQEKLGIKNLKVALTQMHNEHVTRSIPELIPEIADRLKSTERRIEALGPPRITPESQLNCLVNLATKYSLHAGDAIDGHNDRLPVNCPEVKIRKIVRDTLDAFRDGMTEVFDKRFNSKGLGFTLESIDDRTWERAVLRNKYFHEISQCIEANRGKEMADEVNGAVIRSLWSQLTPVWKEQTTALIESLINAIWISVGCLLHAICEEESLLLNVQNLLEEDKTAVRDDALHELDNLLNDEKSGLIVTLNKWNIYQLSDLREGRFALMTARLDDIQRRDKDLVKTQVKSWLGHNAKIDAIFTTHDKLASYYQIGMVRFVDNVCHQVCERHLLGGKSPLRTLGPDMIIKKFQGDANALKKIAGETAIQLAQRARLQKDQESLKRAMEKAKQYKLTLGVQGMGL</sequence>
<gene>
    <name evidence="5" type="ORF">BCIN_09g04590</name>
</gene>
<dbReference type="PROSITE" id="PS51718">
    <property type="entry name" value="G_DYNAMIN_2"/>
    <property type="match status" value="1"/>
</dbReference>
<dbReference type="InterPro" id="IPR020850">
    <property type="entry name" value="GED_dom"/>
</dbReference>
<dbReference type="AlphaFoldDB" id="A0A384JST7"/>
<dbReference type="Gene3D" id="3.40.50.300">
    <property type="entry name" value="P-loop containing nucleotide triphosphate hydrolases"/>
    <property type="match status" value="1"/>
</dbReference>
<dbReference type="GO" id="GO:0008017">
    <property type="term" value="F:microtubule binding"/>
    <property type="evidence" value="ECO:0007669"/>
    <property type="project" value="TreeGrafter"/>
</dbReference>
<reference evidence="5 6" key="1">
    <citation type="journal article" date="2011" name="PLoS Genet.">
        <title>Genomic analysis of the necrotrophic fungal pathogens Sclerotinia sclerotiorum and Botrytis cinerea.</title>
        <authorList>
            <person name="Amselem J."/>
            <person name="Cuomo C.A."/>
            <person name="van Kan J.A."/>
            <person name="Viaud M."/>
            <person name="Benito E.P."/>
            <person name="Couloux A."/>
            <person name="Coutinho P.M."/>
            <person name="de Vries R.P."/>
            <person name="Dyer P.S."/>
            <person name="Fillinger S."/>
            <person name="Fournier E."/>
            <person name="Gout L."/>
            <person name="Hahn M."/>
            <person name="Kohn L."/>
            <person name="Lapalu N."/>
            <person name="Plummer K.M."/>
            <person name="Pradier J.M."/>
            <person name="Quevillon E."/>
            <person name="Sharon A."/>
            <person name="Simon A."/>
            <person name="ten Have A."/>
            <person name="Tudzynski B."/>
            <person name="Tudzynski P."/>
            <person name="Wincker P."/>
            <person name="Andrew M."/>
            <person name="Anthouard V."/>
            <person name="Beever R.E."/>
            <person name="Beffa R."/>
            <person name="Benoit I."/>
            <person name="Bouzid O."/>
            <person name="Brault B."/>
            <person name="Chen Z."/>
            <person name="Choquer M."/>
            <person name="Collemare J."/>
            <person name="Cotton P."/>
            <person name="Danchin E.G."/>
            <person name="Da Silva C."/>
            <person name="Gautier A."/>
            <person name="Giraud C."/>
            <person name="Giraud T."/>
            <person name="Gonzalez C."/>
            <person name="Grossetete S."/>
            <person name="Guldener U."/>
            <person name="Henrissat B."/>
            <person name="Howlett B.J."/>
            <person name="Kodira C."/>
            <person name="Kretschmer M."/>
            <person name="Lappartient A."/>
            <person name="Leroch M."/>
            <person name="Levis C."/>
            <person name="Mauceli E."/>
            <person name="Neuveglise C."/>
            <person name="Oeser B."/>
            <person name="Pearson M."/>
            <person name="Poulain J."/>
            <person name="Poussereau N."/>
            <person name="Quesneville H."/>
            <person name="Rascle C."/>
            <person name="Schumacher J."/>
            <person name="Segurens B."/>
            <person name="Sexton A."/>
            <person name="Silva E."/>
            <person name="Sirven C."/>
            <person name="Soanes D.M."/>
            <person name="Talbot N.J."/>
            <person name="Templeton M."/>
            <person name="Yandava C."/>
            <person name="Yarden O."/>
            <person name="Zeng Q."/>
            <person name="Rollins J.A."/>
            <person name="Lebrun M.H."/>
            <person name="Dickman M."/>
        </authorList>
    </citation>
    <scope>NUCLEOTIDE SEQUENCE [LARGE SCALE GENOMIC DNA]</scope>
    <source>
        <strain evidence="5 6">B05.10</strain>
    </source>
</reference>
<evidence type="ECO:0000313" key="6">
    <source>
        <dbReference type="Proteomes" id="UP000001798"/>
    </source>
</evidence>
<dbReference type="GO" id="GO:0006897">
    <property type="term" value="P:endocytosis"/>
    <property type="evidence" value="ECO:0007669"/>
    <property type="project" value="TreeGrafter"/>
</dbReference>
<evidence type="ECO:0000313" key="5">
    <source>
        <dbReference type="EMBL" id="ATZ53656.1"/>
    </source>
</evidence>
<dbReference type="InterPro" id="IPR001401">
    <property type="entry name" value="Dynamin_GTPase"/>
</dbReference>
<keyword evidence="6" id="KW-1185">Reference proteome</keyword>
<dbReference type="PANTHER" id="PTHR11566">
    <property type="entry name" value="DYNAMIN"/>
    <property type="match status" value="1"/>
</dbReference>
<evidence type="ECO:0000259" key="4">
    <source>
        <dbReference type="PROSITE" id="PS51718"/>
    </source>
</evidence>
<dbReference type="SMART" id="SM00053">
    <property type="entry name" value="DYNc"/>
    <property type="match status" value="1"/>
</dbReference>
<evidence type="ECO:0000256" key="1">
    <source>
        <dbReference type="ARBA" id="ARBA00022741"/>
    </source>
</evidence>
<reference evidence="5 6" key="2">
    <citation type="journal article" date="2012" name="Eukaryot. Cell">
        <title>Genome update of Botrytis cinerea strains B05.10 and T4.</title>
        <authorList>
            <person name="Staats M."/>
            <person name="van Kan J.A."/>
        </authorList>
    </citation>
    <scope>NUCLEOTIDE SEQUENCE [LARGE SCALE GENOMIC DNA]</scope>
    <source>
        <strain evidence="5 6">B05.10</strain>
    </source>
</reference>
<dbReference type="VEuPathDB" id="FungiDB:Bcin09g04590"/>
<evidence type="ECO:0000256" key="2">
    <source>
        <dbReference type="ARBA" id="ARBA00023134"/>
    </source>
</evidence>
<dbReference type="Pfam" id="PF00350">
    <property type="entry name" value="Dynamin_N"/>
    <property type="match status" value="1"/>
</dbReference>
<protein>
    <recommendedName>
        <fullName evidence="7">Dynamin family protein</fullName>
    </recommendedName>
</protein>
<accession>A0A384JST7</accession>
<reference evidence="5 6" key="3">
    <citation type="journal article" date="2017" name="Mol. Plant Pathol.">
        <title>A gapless genome sequence of the fungus Botrytis cinerea.</title>
        <authorList>
            <person name="Van Kan J.A."/>
            <person name="Stassen J.H."/>
            <person name="Mosbach A."/>
            <person name="Van Der Lee T.A."/>
            <person name="Faino L."/>
            <person name="Farmer A.D."/>
            <person name="Papasotiriou D.G."/>
            <person name="Zhou S."/>
            <person name="Seidl M.F."/>
            <person name="Cottam E."/>
            <person name="Edel D."/>
            <person name="Hahn M."/>
            <person name="Schwartz D.C."/>
            <person name="Dietrich R.A."/>
            <person name="Widdison S."/>
            <person name="Scalliet G."/>
        </authorList>
    </citation>
    <scope>NUCLEOTIDE SEQUENCE [LARGE SCALE GENOMIC DNA]</scope>
    <source>
        <strain evidence="5 6">B05.10</strain>
    </source>
</reference>
<feature type="domain" description="Dynamin-type G" evidence="4">
    <location>
        <begin position="70"/>
        <end position="390"/>
    </location>
</feature>
<dbReference type="GO" id="GO:0016020">
    <property type="term" value="C:membrane"/>
    <property type="evidence" value="ECO:0007669"/>
    <property type="project" value="TreeGrafter"/>
</dbReference>
<dbReference type="InterPro" id="IPR022812">
    <property type="entry name" value="Dynamin"/>
</dbReference>
<dbReference type="InterPro" id="IPR030381">
    <property type="entry name" value="G_DYNAMIN_dom"/>
</dbReference>
<dbReference type="OrthoDB" id="415706at2759"/>
<dbReference type="EMBL" id="CP009813">
    <property type="protein sequence ID" value="ATZ53656.1"/>
    <property type="molecule type" value="Genomic_DNA"/>
</dbReference>
<dbReference type="GeneID" id="5432138"/>
<dbReference type="Pfam" id="PF01031">
    <property type="entry name" value="Dynamin_M"/>
    <property type="match status" value="1"/>
</dbReference>
<organism evidence="5 6">
    <name type="scientific">Botryotinia fuckeliana (strain B05.10)</name>
    <name type="common">Noble rot fungus</name>
    <name type="synonym">Botrytis cinerea</name>
    <dbReference type="NCBI Taxonomy" id="332648"/>
    <lineage>
        <taxon>Eukaryota</taxon>
        <taxon>Fungi</taxon>
        <taxon>Dikarya</taxon>
        <taxon>Ascomycota</taxon>
        <taxon>Pezizomycotina</taxon>
        <taxon>Leotiomycetes</taxon>
        <taxon>Helotiales</taxon>
        <taxon>Sclerotiniaceae</taxon>
        <taxon>Botrytis</taxon>
    </lineage>
</organism>
<keyword evidence="2" id="KW-0342">GTP-binding</keyword>
<dbReference type="Gene3D" id="1.20.120.1240">
    <property type="entry name" value="Dynamin, middle domain"/>
    <property type="match status" value="1"/>
</dbReference>
<dbReference type="SUPFAM" id="SSF52540">
    <property type="entry name" value="P-loop containing nucleoside triphosphate hydrolases"/>
    <property type="match status" value="1"/>
</dbReference>
<keyword evidence="1" id="KW-0547">Nucleotide-binding</keyword>
<dbReference type="GO" id="GO:0005874">
    <property type="term" value="C:microtubule"/>
    <property type="evidence" value="ECO:0007669"/>
    <property type="project" value="TreeGrafter"/>
</dbReference>
<dbReference type="GO" id="GO:0003924">
    <property type="term" value="F:GTPase activity"/>
    <property type="evidence" value="ECO:0007669"/>
    <property type="project" value="InterPro"/>
</dbReference>
<dbReference type="CDD" id="cd08771">
    <property type="entry name" value="DLP_1"/>
    <property type="match status" value="1"/>
</dbReference>
<dbReference type="InterPro" id="IPR045063">
    <property type="entry name" value="Dynamin_N"/>
</dbReference>
<feature type="domain" description="GED" evidence="3">
    <location>
        <begin position="661"/>
        <end position="757"/>
    </location>
</feature>
<dbReference type="GO" id="GO:0048312">
    <property type="term" value="P:intracellular distribution of mitochondria"/>
    <property type="evidence" value="ECO:0007669"/>
    <property type="project" value="TreeGrafter"/>
</dbReference>
<dbReference type="Proteomes" id="UP000001798">
    <property type="component" value="Chromosome 9"/>
</dbReference>
<evidence type="ECO:0000259" key="3">
    <source>
        <dbReference type="PROSITE" id="PS51388"/>
    </source>
</evidence>
<evidence type="ECO:0008006" key="7">
    <source>
        <dbReference type="Google" id="ProtNLM"/>
    </source>
</evidence>
<dbReference type="InterPro" id="IPR027417">
    <property type="entry name" value="P-loop_NTPase"/>
</dbReference>
<dbReference type="RefSeq" id="XP_024550955.1">
    <property type="nucleotide sequence ID" value="XM_024695163.1"/>
</dbReference>
<dbReference type="GO" id="GO:0016559">
    <property type="term" value="P:peroxisome fission"/>
    <property type="evidence" value="ECO:0007669"/>
    <property type="project" value="TreeGrafter"/>
</dbReference>
<dbReference type="PROSITE" id="PS51388">
    <property type="entry name" value="GED"/>
    <property type="match status" value="1"/>
</dbReference>
<dbReference type="PRINTS" id="PR00195">
    <property type="entry name" value="DYNAMIN"/>
</dbReference>
<dbReference type="GO" id="GO:0005525">
    <property type="term" value="F:GTP binding"/>
    <property type="evidence" value="ECO:0007669"/>
    <property type="project" value="InterPro"/>
</dbReference>
<proteinExistence type="predicted"/>
<dbReference type="PANTHER" id="PTHR11566:SF146">
    <property type="entry name" value="FAMILY GTPASE, PUTATIVE (AFU_ORTHOLOGUE AFUA_4G14300)-RELATED"/>
    <property type="match status" value="1"/>
</dbReference>